<reference evidence="2" key="1">
    <citation type="journal article" date="2014" name="Int. J. Syst. Evol. Microbiol.">
        <title>Complete genome sequence of Corynebacterium casei LMG S-19264T (=DSM 44701T), isolated from a smear-ripened cheese.</title>
        <authorList>
            <consortium name="US DOE Joint Genome Institute (JGI-PGF)"/>
            <person name="Walter F."/>
            <person name="Albersmeier A."/>
            <person name="Kalinowski J."/>
            <person name="Ruckert C."/>
        </authorList>
    </citation>
    <scope>NUCLEOTIDE SEQUENCE</scope>
    <source>
        <strain evidence="2">VKM B-1606</strain>
    </source>
</reference>
<evidence type="ECO:0000313" key="3">
    <source>
        <dbReference type="Proteomes" id="UP001143400"/>
    </source>
</evidence>
<evidence type="ECO:0000256" key="1">
    <source>
        <dbReference type="SAM" id="MobiDB-lite"/>
    </source>
</evidence>
<reference evidence="2" key="2">
    <citation type="submission" date="2023-01" db="EMBL/GenBank/DDBJ databases">
        <authorList>
            <person name="Sun Q."/>
            <person name="Evtushenko L."/>
        </authorList>
    </citation>
    <scope>NUCLEOTIDE SEQUENCE</scope>
    <source>
        <strain evidence="2">VKM B-1606</strain>
    </source>
</reference>
<protein>
    <submittedName>
        <fullName evidence="2">Uncharacterized protein</fullName>
    </submittedName>
</protein>
<proteinExistence type="predicted"/>
<feature type="region of interest" description="Disordered" evidence="1">
    <location>
        <begin position="108"/>
        <end position="128"/>
    </location>
</feature>
<comment type="caution">
    <text evidence="2">The sequence shown here is derived from an EMBL/GenBank/DDBJ whole genome shotgun (WGS) entry which is preliminary data.</text>
</comment>
<dbReference type="EMBL" id="BSFF01000002">
    <property type="protein sequence ID" value="GLK55216.1"/>
    <property type="molecule type" value="Genomic_DNA"/>
</dbReference>
<gene>
    <name evidence="2" type="ORF">GCM10008170_12350</name>
</gene>
<dbReference type="AlphaFoldDB" id="A0A9W6IRL3"/>
<sequence>MSLTRLRSSGRPLWVGEGGDAPACGGRDGRLPVVVGDLGLSSNARHYLRRLWRMKALYAARRKALRRWVGSDVVLGMGGLAVMLGVANLRETEVRADWDRLARAIEAAARAAADPPPARPEPTSSRHG</sequence>
<name>A0A9W6IRL3_9HYPH</name>
<organism evidence="2 3">
    <name type="scientific">Methylopila capsulata</name>
    <dbReference type="NCBI Taxonomy" id="61654"/>
    <lineage>
        <taxon>Bacteria</taxon>
        <taxon>Pseudomonadati</taxon>
        <taxon>Pseudomonadota</taxon>
        <taxon>Alphaproteobacteria</taxon>
        <taxon>Hyphomicrobiales</taxon>
        <taxon>Methylopilaceae</taxon>
        <taxon>Methylopila</taxon>
    </lineage>
</organism>
<dbReference type="Proteomes" id="UP001143400">
    <property type="component" value="Unassembled WGS sequence"/>
</dbReference>
<evidence type="ECO:0000313" key="2">
    <source>
        <dbReference type="EMBL" id="GLK55216.1"/>
    </source>
</evidence>
<accession>A0A9W6IRL3</accession>